<dbReference type="EMBL" id="JBCNJP010000019">
    <property type="protein sequence ID" value="KAK9061725.1"/>
    <property type="molecule type" value="Genomic_DNA"/>
</dbReference>
<protein>
    <submittedName>
        <fullName evidence="1">Uncharacterized protein</fullName>
    </submittedName>
</protein>
<sequence>MAIYDEELPKQEAVSSQRRCCFSIPCMHCHHLTFSVGSNWWETITDDDGKAGNNDDDNRCWSKGTLPFRKIKEWSQLVVVPKFKTFIRRFNTEQQRSTHGKFRYDPTSYMLNFDEGLGCLEDDNQAIPKFATRYSSILVPVKPSMNLGGLGLTCQRVNS</sequence>
<proteinExistence type="predicted"/>
<dbReference type="PANTHER" id="PTHR47076">
    <property type="entry name" value="NHL DOMAIN PROTEIN"/>
    <property type="match status" value="1"/>
</dbReference>
<evidence type="ECO:0000313" key="2">
    <source>
        <dbReference type="Proteomes" id="UP001408789"/>
    </source>
</evidence>
<dbReference type="PANTHER" id="PTHR47076:SF12">
    <property type="entry name" value="NHL DOMAIN-CONTAINING PROTEIN"/>
    <property type="match status" value="1"/>
</dbReference>
<accession>A0AAP0GWR1</accession>
<gene>
    <name evidence="1" type="ORF">SSX86_018908</name>
</gene>
<keyword evidence="2" id="KW-1185">Reference proteome</keyword>
<dbReference type="AlphaFoldDB" id="A0AAP0GWR1"/>
<evidence type="ECO:0000313" key="1">
    <source>
        <dbReference type="EMBL" id="KAK9061725.1"/>
    </source>
</evidence>
<name>A0AAP0GWR1_9ASTR</name>
<organism evidence="1 2">
    <name type="scientific">Deinandra increscens subsp. villosa</name>
    <dbReference type="NCBI Taxonomy" id="3103831"/>
    <lineage>
        <taxon>Eukaryota</taxon>
        <taxon>Viridiplantae</taxon>
        <taxon>Streptophyta</taxon>
        <taxon>Embryophyta</taxon>
        <taxon>Tracheophyta</taxon>
        <taxon>Spermatophyta</taxon>
        <taxon>Magnoliopsida</taxon>
        <taxon>eudicotyledons</taxon>
        <taxon>Gunneridae</taxon>
        <taxon>Pentapetalae</taxon>
        <taxon>asterids</taxon>
        <taxon>campanulids</taxon>
        <taxon>Asterales</taxon>
        <taxon>Asteraceae</taxon>
        <taxon>Asteroideae</taxon>
        <taxon>Heliantheae alliance</taxon>
        <taxon>Madieae</taxon>
        <taxon>Madiinae</taxon>
        <taxon>Deinandra</taxon>
    </lineage>
</organism>
<comment type="caution">
    <text evidence="1">The sequence shown here is derived from an EMBL/GenBank/DDBJ whole genome shotgun (WGS) entry which is preliminary data.</text>
</comment>
<reference evidence="1 2" key="1">
    <citation type="submission" date="2024-04" db="EMBL/GenBank/DDBJ databases">
        <title>The reference genome of an endangered Asteraceae, Deinandra increscens subsp. villosa, native to the Central Coast of California.</title>
        <authorList>
            <person name="Guilliams M."/>
            <person name="Hasenstab-Lehman K."/>
            <person name="Meyer R."/>
            <person name="Mcevoy S."/>
        </authorList>
    </citation>
    <scope>NUCLEOTIDE SEQUENCE [LARGE SCALE GENOMIC DNA]</scope>
    <source>
        <tissue evidence="1">Leaf</tissue>
    </source>
</reference>
<dbReference type="Proteomes" id="UP001408789">
    <property type="component" value="Unassembled WGS sequence"/>
</dbReference>